<dbReference type="Proteomes" id="UP000266188">
    <property type="component" value="Unassembled WGS sequence"/>
</dbReference>
<dbReference type="EMBL" id="MVGC01002396">
    <property type="protein sequence ID" value="RJE16854.1"/>
    <property type="molecule type" value="Genomic_DNA"/>
</dbReference>
<evidence type="ECO:0000259" key="1">
    <source>
        <dbReference type="Pfam" id="PF16335"/>
    </source>
</evidence>
<sequence length="108" mass="11839">MQSSFYPTVEKNYGVPLDTRHGYTKVGISSQTAGTADVVGDWECFVAAIASTETRDMFFRDLAVWINETPTNRALTDLYDTMTGDYPGITFAARPVMGGAFALLLLDD</sequence>
<keyword evidence="3" id="KW-1185">Reference proteome</keyword>
<name>A0A3A2ZBS9_9EURO</name>
<dbReference type="Pfam" id="PF16335">
    <property type="entry name" value="GtaA_6_Hairpin"/>
    <property type="match status" value="1"/>
</dbReference>
<dbReference type="PANTHER" id="PTHR31987:SF1">
    <property type="entry name" value="GLUTAMINASE A"/>
    <property type="match status" value="1"/>
</dbReference>
<feature type="domain" description="Glutaminase A central" evidence="1">
    <location>
        <begin position="1"/>
        <end position="104"/>
    </location>
</feature>
<evidence type="ECO:0000313" key="3">
    <source>
        <dbReference type="Proteomes" id="UP000266188"/>
    </source>
</evidence>
<evidence type="ECO:0000313" key="2">
    <source>
        <dbReference type="EMBL" id="RJE16854.1"/>
    </source>
</evidence>
<accession>A0A3A2ZBS9</accession>
<dbReference type="OrthoDB" id="431715at2759"/>
<comment type="caution">
    <text evidence="2">The sequence shown here is derived from an EMBL/GenBank/DDBJ whole genome shotgun (WGS) entry which is preliminary data.</text>
</comment>
<reference evidence="3" key="1">
    <citation type="submission" date="2017-02" db="EMBL/GenBank/DDBJ databases">
        <authorList>
            <person name="Tafer H."/>
            <person name="Lopandic K."/>
        </authorList>
    </citation>
    <scope>NUCLEOTIDE SEQUENCE [LARGE SCALE GENOMIC DNA]</scope>
    <source>
        <strain evidence="3">CBS 366.77</strain>
    </source>
</reference>
<organism evidence="2 3">
    <name type="scientific">Aspergillus sclerotialis</name>
    <dbReference type="NCBI Taxonomy" id="2070753"/>
    <lineage>
        <taxon>Eukaryota</taxon>
        <taxon>Fungi</taxon>
        <taxon>Dikarya</taxon>
        <taxon>Ascomycota</taxon>
        <taxon>Pezizomycotina</taxon>
        <taxon>Eurotiomycetes</taxon>
        <taxon>Eurotiomycetidae</taxon>
        <taxon>Eurotiales</taxon>
        <taxon>Aspergillaceae</taxon>
        <taxon>Aspergillus</taxon>
        <taxon>Aspergillus subgen. Polypaecilum</taxon>
    </lineage>
</organism>
<dbReference type="InterPro" id="IPR052743">
    <property type="entry name" value="Glutaminase_GtaA"/>
</dbReference>
<dbReference type="AlphaFoldDB" id="A0A3A2ZBS9"/>
<dbReference type="STRING" id="2070753.A0A3A2ZBS9"/>
<protein>
    <submittedName>
        <fullName evidence="2">Glutaminase</fullName>
    </submittedName>
</protein>
<dbReference type="PANTHER" id="PTHR31987">
    <property type="entry name" value="GLUTAMINASE A-RELATED"/>
    <property type="match status" value="1"/>
</dbReference>
<gene>
    <name evidence="2" type="ORF">PHISCL_10809</name>
</gene>
<proteinExistence type="predicted"/>
<dbReference type="InterPro" id="IPR032514">
    <property type="entry name" value="GtaA_central"/>
</dbReference>